<dbReference type="PANTHER" id="PTHR46639">
    <property type="entry name" value="DIENCEPHALON/MESENCEPHALON HOMEOBOX PROTEIN 1"/>
    <property type="match status" value="1"/>
</dbReference>
<dbReference type="PANTHER" id="PTHR46639:SF3">
    <property type="entry name" value="DIENCEPHALON_MESENCEPHALON HOMEOBOX PROTEIN 1-A-RELATED"/>
    <property type="match status" value="1"/>
</dbReference>
<dbReference type="EMBL" id="JAMKFB020000006">
    <property type="protein sequence ID" value="KAL0190285.1"/>
    <property type="molecule type" value="Genomic_DNA"/>
</dbReference>
<proteinExistence type="inferred from homology"/>
<reference evidence="2 3" key="1">
    <citation type="submission" date="2024-05" db="EMBL/GenBank/DDBJ databases">
        <title>Genome sequencing and assembly of Indian major carp, Cirrhinus mrigala (Hamilton, 1822).</title>
        <authorList>
            <person name="Mohindra V."/>
            <person name="Chowdhury L.M."/>
            <person name="Lal K."/>
            <person name="Jena J.K."/>
        </authorList>
    </citation>
    <scope>NUCLEOTIDE SEQUENCE [LARGE SCALE GENOMIC DNA]</scope>
    <source>
        <strain evidence="2">CM1030</strain>
        <tissue evidence="2">Blood</tissue>
    </source>
</reference>
<organism evidence="2 3">
    <name type="scientific">Cirrhinus mrigala</name>
    <name type="common">Mrigala</name>
    <dbReference type="NCBI Taxonomy" id="683832"/>
    <lineage>
        <taxon>Eukaryota</taxon>
        <taxon>Metazoa</taxon>
        <taxon>Chordata</taxon>
        <taxon>Craniata</taxon>
        <taxon>Vertebrata</taxon>
        <taxon>Euteleostomi</taxon>
        <taxon>Actinopterygii</taxon>
        <taxon>Neopterygii</taxon>
        <taxon>Teleostei</taxon>
        <taxon>Ostariophysi</taxon>
        <taxon>Cypriniformes</taxon>
        <taxon>Cyprinidae</taxon>
        <taxon>Labeoninae</taxon>
        <taxon>Labeonini</taxon>
        <taxon>Cirrhinus</taxon>
    </lineage>
</organism>
<feature type="non-terminal residue" evidence="2">
    <location>
        <position position="145"/>
    </location>
</feature>
<gene>
    <name evidence="2" type="ORF">M9458_012983</name>
</gene>
<comment type="similarity">
    <text evidence="1">Belongs to the paired homeobox family.</text>
</comment>
<keyword evidence="3" id="KW-1185">Reference proteome</keyword>
<dbReference type="AlphaFoldDB" id="A0ABD0QWZ2"/>
<comment type="caution">
    <text evidence="2">The sequence shown here is derived from an EMBL/GenBank/DDBJ whole genome shotgun (WGS) entry which is preliminary data.</text>
</comment>
<evidence type="ECO:0000256" key="1">
    <source>
        <dbReference type="ARBA" id="ARBA00005733"/>
    </source>
</evidence>
<dbReference type="Proteomes" id="UP001529510">
    <property type="component" value="Unassembled WGS sequence"/>
</dbReference>
<accession>A0ABD0QWZ2</accession>
<dbReference type="InterPro" id="IPR052488">
    <property type="entry name" value="DMBX_homeobox"/>
</dbReference>
<protein>
    <submittedName>
        <fullName evidence="2">Uncharacterized protein</fullName>
    </submittedName>
</protein>
<feature type="non-terminal residue" evidence="2">
    <location>
        <position position="1"/>
    </location>
</feature>
<name>A0ABD0QWZ2_CIRMR</name>
<evidence type="ECO:0000313" key="2">
    <source>
        <dbReference type="EMBL" id="KAL0190285.1"/>
    </source>
</evidence>
<evidence type="ECO:0000313" key="3">
    <source>
        <dbReference type="Proteomes" id="UP001529510"/>
    </source>
</evidence>
<sequence length="145" mass="15894">EPLGSPSLPSSSGVSGGVAQTNSYASSPLSLFRLQEQFRQHMAATNNLMHYPAFDVTAPSSLPYLGVNVNMASPLGSLPCQPYYQTLSQAQQMLQWSTGPQQQNHKHRKPASEGQAARCITRLGHATKLTTDSRKSMHFCHRRLV</sequence>